<evidence type="ECO:0000256" key="3">
    <source>
        <dbReference type="ARBA" id="ARBA00022603"/>
    </source>
</evidence>
<dbReference type="EC" id="2.1.1.-" evidence="7"/>
<feature type="binding site" evidence="7 8">
    <location>
        <position position="101"/>
    </location>
    <ligand>
        <name>S-adenosyl-L-methionine</name>
        <dbReference type="ChEBI" id="CHEBI:59789"/>
    </ligand>
</feature>
<evidence type="ECO:0000256" key="2">
    <source>
        <dbReference type="ARBA" id="ARBA00022552"/>
    </source>
</evidence>
<dbReference type="InterPro" id="IPR020598">
    <property type="entry name" value="rRNA_Ade_methylase_Trfase_N"/>
</dbReference>
<reference evidence="10 11" key="1">
    <citation type="submission" date="2015-04" db="EMBL/GenBank/DDBJ databases">
        <title>The complete genome sequence of the hyperthermophilic, obligate iron-reducing archaeon Geoglobus ahangari strain 234T.</title>
        <authorList>
            <person name="Manzella M.P."/>
            <person name="Holmes D.E."/>
            <person name="Rocheleau J.M."/>
            <person name="Chung A."/>
            <person name="Reguera G."/>
            <person name="Kashefi K."/>
        </authorList>
    </citation>
    <scope>NUCLEOTIDE SEQUENCE [LARGE SCALE GENOMIC DNA]</scope>
    <source>
        <strain evidence="10 11">234</strain>
    </source>
</reference>
<keyword evidence="4 7" id="KW-0808">Transferase</keyword>
<dbReference type="CDD" id="cd02440">
    <property type="entry name" value="AdoMet_MTases"/>
    <property type="match status" value="1"/>
</dbReference>
<feature type="binding site" evidence="7 8">
    <location>
        <position position="12"/>
    </location>
    <ligand>
        <name>S-adenosyl-L-methionine</name>
        <dbReference type="ChEBI" id="CHEBI:59789"/>
    </ligand>
</feature>
<dbReference type="EMBL" id="CP011267">
    <property type="protein sequence ID" value="AKG91604.1"/>
    <property type="molecule type" value="Genomic_DNA"/>
</dbReference>
<dbReference type="HAMAP" id="MF_00607">
    <property type="entry name" value="16SrRNA_methyltr_A"/>
    <property type="match status" value="1"/>
</dbReference>
<dbReference type="RefSeq" id="WP_048095151.1">
    <property type="nucleotide sequence ID" value="NZ_CP011267.1"/>
</dbReference>
<keyword evidence="3 7" id="KW-0489">Methyltransferase</keyword>
<evidence type="ECO:0000259" key="9">
    <source>
        <dbReference type="SMART" id="SM00650"/>
    </source>
</evidence>
<comment type="function">
    <text evidence="7">Specifically dimethylates two adjacent adenosines in the loop of a conserved hairpin near the 3'-end of 16S rRNA in the 30S particle. May play a critical role in biogenesis of 30S subunits.</text>
</comment>
<dbReference type="Pfam" id="PF00398">
    <property type="entry name" value="RrnaAD"/>
    <property type="match status" value="1"/>
</dbReference>
<dbReference type="Gene3D" id="1.10.8.100">
    <property type="entry name" value="Ribosomal RNA adenine dimethylase-like, domain 2"/>
    <property type="match status" value="1"/>
</dbReference>
<evidence type="ECO:0000256" key="1">
    <source>
        <dbReference type="ARBA" id="ARBA00022490"/>
    </source>
</evidence>
<evidence type="ECO:0000313" key="10">
    <source>
        <dbReference type="EMBL" id="AKG91604.1"/>
    </source>
</evidence>
<dbReference type="GO" id="GO:0005737">
    <property type="term" value="C:cytoplasm"/>
    <property type="evidence" value="ECO:0007669"/>
    <property type="project" value="UniProtKB-SubCell"/>
</dbReference>
<sequence>MKFYRREGQHILVDRRVLSRIVRYAELSKSDAVLEVGCGTGNLTSYLLKSSGVVYGIEKDRRFVDLLKKKFSHEISENRFVLIEGDALRVEWPEFNKFVSNIPYNISSELTFRLLEHKFDLAVVMYQKEFAERLVAREGSKSYGRLSVMVKAFCRAEILEIVRPSAFRPRPKVESAIVRLYPEPEIAVRDVEKLDLLLRAAFSSRRKKFGKVLRSLGVDCDVEGYEDERPENIPPEVYARLSECL</sequence>
<dbReference type="NCBIfam" id="TIGR00755">
    <property type="entry name" value="ksgA"/>
    <property type="match status" value="1"/>
</dbReference>
<dbReference type="PANTHER" id="PTHR11727:SF7">
    <property type="entry name" value="DIMETHYLADENOSINE TRANSFERASE-RELATED"/>
    <property type="match status" value="1"/>
</dbReference>
<keyword evidence="6 7" id="KW-0694">RNA-binding</keyword>
<evidence type="ECO:0000256" key="4">
    <source>
        <dbReference type="ARBA" id="ARBA00022679"/>
    </source>
</evidence>
<dbReference type="PANTHER" id="PTHR11727">
    <property type="entry name" value="DIMETHYLADENOSINE TRANSFERASE"/>
    <property type="match status" value="1"/>
</dbReference>
<dbReference type="HOGENOM" id="CLU_041220_0_2_2"/>
<dbReference type="PATRIC" id="fig|113653.22.peg.1073"/>
<dbReference type="InterPro" id="IPR011530">
    <property type="entry name" value="rRNA_adenine_dimethylase"/>
</dbReference>
<dbReference type="STRING" id="113653.GAH_01077"/>
<feature type="binding site" evidence="7 8">
    <location>
        <position position="10"/>
    </location>
    <ligand>
        <name>S-adenosyl-L-methionine</name>
        <dbReference type="ChEBI" id="CHEBI:59789"/>
    </ligand>
</feature>
<dbReference type="Proteomes" id="UP000034723">
    <property type="component" value="Chromosome"/>
</dbReference>
<keyword evidence="2 7" id="KW-0698">rRNA processing</keyword>
<dbReference type="Gene3D" id="3.40.50.150">
    <property type="entry name" value="Vaccinia Virus protein VP39"/>
    <property type="match status" value="1"/>
</dbReference>
<dbReference type="GO" id="GO:0000179">
    <property type="term" value="F:rRNA (adenine-N6,N6-)-dimethyltransferase activity"/>
    <property type="evidence" value="ECO:0007669"/>
    <property type="project" value="UniProtKB-UniRule"/>
</dbReference>
<evidence type="ECO:0000256" key="7">
    <source>
        <dbReference type="HAMAP-Rule" id="MF_00607"/>
    </source>
</evidence>
<dbReference type="KEGG" id="gah:GAH_01077"/>
<comment type="subcellular location">
    <subcellularLocation>
        <location evidence="7">Cytoplasm</location>
    </subcellularLocation>
</comment>
<proteinExistence type="inferred from homology"/>
<dbReference type="InParanoid" id="A0A0F7IFH4"/>
<evidence type="ECO:0000313" key="11">
    <source>
        <dbReference type="Proteomes" id="UP000034723"/>
    </source>
</evidence>
<dbReference type="InterPro" id="IPR020596">
    <property type="entry name" value="rRNA_Ade_Mease_Trfase_CS"/>
</dbReference>
<organism evidence="10 11">
    <name type="scientific">Geoglobus ahangari</name>
    <dbReference type="NCBI Taxonomy" id="113653"/>
    <lineage>
        <taxon>Archaea</taxon>
        <taxon>Methanobacteriati</taxon>
        <taxon>Methanobacteriota</taxon>
        <taxon>Archaeoglobi</taxon>
        <taxon>Archaeoglobales</taxon>
        <taxon>Archaeoglobaceae</taxon>
        <taxon>Geoglobus</taxon>
    </lineage>
</organism>
<dbReference type="GO" id="GO:0003723">
    <property type="term" value="F:RNA binding"/>
    <property type="evidence" value="ECO:0007669"/>
    <property type="project" value="UniProtKB-UniRule"/>
</dbReference>
<dbReference type="OrthoDB" id="9883at2157"/>
<keyword evidence="5 7" id="KW-0949">S-adenosyl-L-methionine</keyword>
<dbReference type="PROSITE" id="PS01131">
    <property type="entry name" value="RRNA_A_DIMETH"/>
    <property type="match status" value="1"/>
</dbReference>
<dbReference type="InterPro" id="IPR001737">
    <property type="entry name" value="KsgA/Erm"/>
</dbReference>
<dbReference type="SMART" id="SM00650">
    <property type="entry name" value="rADc"/>
    <property type="match status" value="1"/>
</dbReference>
<feature type="binding site" evidence="7 8">
    <location>
        <position position="37"/>
    </location>
    <ligand>
        <name>S-adenosyl-L-methionine</name>
        <dbReference type="ChEBI" id="CHEBI:59789"/>
    </ligand>
</feature>
<dbReference type="InterPro" id="IPR029063">
    <property type="entry name" value="SAM-dependent_MTases_sf"/>
</dbReference>
<name>A0A0F7IFH4_9EURY</name>
<comment type="similarity">
    <text evidence="7">Belongs to the class I-like SAM-binding methyltransferase superfamily. rRNA adenine N(6)-methyltransferase family. RsmA subfamily.</text>
</comment>
<evidence type="ECO:0000256" key="6">
    <source>
        <dbReference type="ARBA" id="ARBA00022884"/>
    </source>
</evidence>
<evidence type="ECO:0000256" key="5">
    <source>
        <dbReference type="ARBA" id="ARBA00022691"/>
    </source>
</evidence>
<feature type="binding site" evidence="7 8">
    <location>
        <position position="58"/>
    </location>
    <ligand>
        <name>S-adenosyl-L-methionine</name>
        <dbReference type="ChEBI" id="CHEBI:59789"/>
    </ligand>
</feature>
<dbReference type="GeneID" id="24803652"/>
<dbReference type="AlphaFoldDB" id="A0A0F7IFH4"/>
<dbReference type="FunCoup" id="A0A0F7IFH4">
    <property type="interactions" value="88"/>
</dbReference>
<evidence type="ECO:0000256" key="8">
    <source>
        <dbReference type="PROSITE-ProRule" id="PRU01026"/>
    </source>
</evidence>
<keyword evidence="1 7" id="KW-0963">Cytoplasm</keyword>
<dbReference type="InterPro" id="IPR023165">
    <property type="entry name" value="rRNA_Ade_diMease-like_C"/>
</dbReference>
<feature type="domain" description="Ribosomal RNA adenine methylase transferase N-terminal" evidence="9">
    <location>
        <begin position="17"/>
        <end position="184"/>
    </location>
</feature>
<dbReference type="SUPFAM" id="SSF53335">
    <property type="entry name" value="S-adenosyl-L-methionine-dependent methyltransferases"/>
    <property type="match status" value="1"/>
</dbReference>
<keyword evidence="11" id="KW-1185">Reference proteome</keyword>
<protein>
    <recommendedName>
        <fullName evidence="7">Probable ribosomal RNA small subunit methyltransferase A</fullName>
        <ecNumber evidence="7">2.1.1.-</ecNumber>
    </recommendedName>
    <alternativeName>
        <fullName evidence="7">16S rRNA dimethyladenosine transferase</fullName>
    </alternativeName>
    <alternativeName>
        <fullName evidence="7">16S rRNA dimethylase</fullName>
    </alternativeName>
    <alternativeName>
        <fullName evidence="7">S-adenosylmethionine-6-N',N'-adenosyl(rRNA) dimethyltransferase</fullName>
    </alternativeName>
</protein>
<feature type="binding site" evidence="7 8">
    <location>
        <position position="86"/>
    </location>
    <ligand>
        <name>S-adenosyl-L-methionine</name>
        <dbReference type="ChEBI" id="CHEBI:59789"/>
    </ligand>
</feature>
<dbReference type="PROSITE" id="PS51689">
    <property type="entry name" value="SAM_RNA_A_N6_MT"/>
    <property type="match status" value="1"/>
</dbReference>
<accession>A0A0F7IFH4</accession>
<gene>
    <name evidence="7" type="primary">rsmA</name>
    <name evidence="7" type="synonym">ksgA</name>
    <name evidence="10" type="ORF">GAH_01077</name>
</gene>